<dbReference type="AlphaFoldDB" id="A0A0J1H6Y5"/>
<dbReference type="PANTHER" id="PTHR32432:SF3">
    <property type="entry name" value="ETHANOLAMINE UTILIZATION PROTEIN EUTJ"/>
    <property type="match status" value="1"/>
</dbReference>
<dbReference type="SUPFAM" id="SSF53067">
    <property type="entry name" value="Actin-like ATPase domain"/>
    <property type="match status" value="1"/>
</dbReference>
<organism evidence="1 2">
    <name type="scientific">Photobacterium aquae</name>
    <dbReference type="NCBI Taxonomy" id="1195763"/>
    <lineage>
        <taxon>Bacteria</taxon>
        <taxon>Pseudomonadati</taxon>
        <taxon>Pseudomonadota</taxon>
        <taxon>Gammaproteobacteria</taxon>
        <taxon>Vibrionales</taxon>
        <taxon>Vibrionaceae</taxon>
        <taxon>Photobacterium</taxon>
    </lineage>
</organism>
<dbReference type="EMBL" id="LDOT01000005">
    <property type="protein sequence ID" value="KLV07493.1"/>
    <property type="molecule type" value="Genomic_DNA"/>
</dbReference>
<evidence type="ECO:0000313" key="1">
    <source>
        <dbReference type="EMBL" id="KLV07493.1"/>
    </source>
</evidence>
<dbReference type="OrthoDB" id="9773403at2"/>
<reference evidence="1 2" key="1">
    <citation type="submission" date="2015-05" db="EMBL/GenBank/DDBJ databases">
        <title>Photobacterium galathea sp. nov.</title>
        <authorList>
            <person name="Machado H."/>
            <person name="Gram L."/>
        </authorList>
    </citation>
    <scope>NUCLEOTIDE SEQUENCE [LARGE SCALE GENOMIC DNA]</scope>
    <source>
        <strain evidence="1 2">CGMCC 1.12159</strain>
    </source>
</reference>
<dbReference type="RefSeq" id="WP_047877834.1">
    <property type="nucleotide sequence ID" value="NZ_LDOT01000005.1"/>
</dbReference>
<dbReference type="Proteomes" id="UP000036097">
    <property type="component" value="Unassembled WGS sequence"/>
</dbReference>
<dbReference type="InterPro" id="IPR005883">
    <property type="entry name" value="PilM"/>
</dbReference>
<dbReference type="STRING" id="1195763.ABT56_05360"/>
<dbReference type="PATRIC" id="fig|1195763.3.peg.1135"/>
<dbReference type="PIRSF" id="PIRSF019169">
    <property type="entry name" value="PilM"/>
    <property type="match status" value="1"/>
</dbReference>
<name>A0A0J1H6Y5_9GAMM</name>
<dbReference type="Pfam" id="PF11104">
    <property type="entry name" value="PilM_2"/>
    <property type="match status" value="2"/>
</dbReference>
<gene>
    <name evidence="1" type="ORF">ABT56_05360</name>
</gene>
<dbReference type="Gene3D" id="3.30.420.40">
    <property type="match status" value="2"/>
</dbReference>
<dbReference type="Gene3D" id="3.30.1490.300">
    <property type="match status" value="1"/>
</dbReference>
<keyword evidence="2" id="KW-1185">Reference proteome</keyword>
<dbReference type="PANTHER" id="PTHR32432">
    <property type="entry name" value="CELL DIVISION PROTEIN FTSA-RELATED"/>
    <property type="match status" value="1"/>
</dbReference>
<dbReference type="NCBIfam" id="TIGR01175">
    <property type="entry name" value="pilM"/>
    <property type="match status" value="1"/>
</dbReference>
<dbReference type="InterPro" id="IPR050696">
    <property type="entry name" value="FtsA/MreB"/>
</dbReference>
<protein>
    <submittedName>
        <fullName evidence="1">Pilus assembly protein PilM</fullName>
    </submittedName>
</protein>
<accession>A0A0J1H6Y5</accession>
<comment type="caution">
    <text evidence="1">The sequence shown here is derived from an EMBL/GenBank/DDBJ whole genome shotgun (WGS) entry which is preliminary data.</text>
</comment>
<sequence length="332" mass="36142">MFLNPLIIGIDIGHHSIKAVALRQKKSKLELAAFAEVVLSASVVNDQHSVNAPALLSAVRKLKKAMPRGASKTVLALPDSAVISKVIQLDSHLSDDEAMFAVEQALSASSPFPIDELRIDFFPLESGGFKESAPTQPFQVFAARRETVDSRTETLRKARLSPEVVELQTHALLWLEQYTREQTKTDGLWGVINIGRRCTEFSVKPQNGAAYHRELAFGSESLPGMQQEGPSVTGVSAELVEQFTKLLSDNLKRQLQLYNSTHPRAAMQGVWLSGGGQQYVMAESLGRMLGIDVKVMEPLSGFECNPKLSSQLNGPMSQYAVAAGLAIRGGSQ</sequence>
<proteinExistence type="predicted"/>
<evidence type="ECO:0000313" key="2">
    <source>
        <dbReference type="Proteomes" id="UP000036097"/>
    </source>
</evidence>
<dbReference type="InterPro" id="IPR043129">
    <property type="entry name" value="ATPase_NBD"/>
</dbReference>